<keyword evidence="2" id="KW-0677">Repeat</keyword>
<evidence type="ECO:0000313" key="6">
    <source>
        <dbReference type="EMBL" id="PPK66052.1"/>
    </source>
</evidence>
<dbReference type="PROSITE" id="PS50294">
    <property type="entry name" value="WD_REPEATS_REGION"/>
    <property type="match status" value="1"/>
</dbReference>
<dbReference type="Proteomes" id="UP000239203">
    <property type="component" value="Unassembled WGS sequence"/>
</dbReference>
<evidence type="ECO:0000259" key="5">
    <source>
        <dbReference type="Pfam" id="PF20703"/>
    </source>
</evidence>
<dbReference type="PROSITE" id="PS00678">
    <property type="entry name" value="WD_REPEATS_1"/>
    <property type="match status" value="1"/>
</dbReference>
<proteinExistence type="predicted"/>
<evidence type="ECO:0000256" key="3">
    <source>
        <dbReference type="PROSITE-ProRule" id="PRU00221"/>
    </source>
</evidence>
<evidence type="ECO:0000256" key="2">
    <source>
        <dbReference type="ARBA" id="ARBA00022737"/>
    </source>
</evidence>
<dbReference type="EMBL" id="PTIX01000011">
    <property type="protein sequence ID" value="PPK66052.1"/>
    <property type="molecule type" value="Genomic_DNA"/>
</dbReference>
<dbReference type="SMART" id="SM00320">
    <property type="entry name" value="WD40"/>
    <property type="match status" value="1"/>
</dbReference>
<dbReference type="InterPro" id="IPR049052">
    <property type="entry name" value="nSTAND1"/>
</dbReference>
<feature type="transmembrane region" description="Helical" evidence="4">
    <location>
        <begin position="248"/>
        <end position="270"/>
    </location>
</feature>
<accession>A0A2S6GLE5</accession>
<dbReference type="AlphaFoldDB" id="A0A2S6GLE5"/>
<dbReference type="InterPro" id="IPR011047">
    <property type="entry name" value="Quinoprotein_ADH-like_sf"/>
</dbReference>
<evidence type="ECO:0000256" key="4">
    <source>
        <dbReference type="SAM" id="Phobius"/>
    </source>
</evidence>
<gene>
    <name evidence="6" type="ORF">CLV40_11116</name>
</gene>
<protein>
    <recommendedName>
        <fullName evidence="5">Novel STAND NTPase 1 domain-containing protein</fullName>
    </recommendedName>
</protein>
<organism evidence="6 7">
    <name type="scientific">Actinokineospora auranticolor</name>
    <dbReference type="NCBI Taxonomy" id="155976"/>
    <lineage>
        <taxon>Bacteria</taxon>
        <taxon>Bacillati</taxon>
        <taxon>Actinomycetota</taxon>
        <taxon>Actinomycetes</taxon>
        <taxon>Pseudonocardiales</taxon>
        <taxon>Pseudonocardiaceae</taxon>
        <taxon>Actinokineospora</taxon>
    </lineage>
</organism>
<feature type="domain" description="Novel STAND NTPase 1" evidence="5">
    <location>
        <begin position="1"/>
        <end position="196"/>
    </location>
</feature>
<keyword evidence="4" id="KW-0472">Membrane</keyword>
<dbReference type="InterPro" id="IPR015943">
    <property type="entry name" value="WD40/YVTN_repeat-like_dom_sf"/>
</dbReference>
<name>A0A2S6GLE5_9PSEU</name>
<keyword evidence="1 3" id="KW-0853">WD repeat</keyword>
<dbReference type="SUPFAM" id="SSF50998">
    <property type="entry name" value="Quinoprotein alcohol dehydrogenase-like"/>
    <property type="match status" value="1"/>
</dbReference>
<keyword evidence="7" id="KW-1185">Reference proteome</keyword>
<keyword evidence="4" id="KW-0812">Transmembrane</keyword>
<keyword evidence="4" id="KW-1133">Transmembrane helix</keyword>
<reference evidence="6 7" key="1">
    <citation type="submission" date="2018-02" db="EMBL/GenBank/DDBJ databases">
        <title>Genomic Encyclopedia of Archaeal and Bacterial Type Strains, Phase II (KMG-II): from individual species to whole genera.</title>
        <authorList>
            <person name="Goeker M."/>
        </authorList>
    </citation>
    <scope>NUCLEOTIDE SEQUENCE [LARGE SCALE GENOMIC DNA]</scope>
    <source>
        <strain evidence="6 7">YU 961-1</strain>
    </source>
</reference>
<evidence type="ECO:0000313" key="7">
    <source>
        <dbReference type="Proteomes" id="UP000239203"/>
    </source>
</evidence>
<dbReference type="InterPro" id="IPR019775">
    <property type="entry name" value="WD40_repeat_CS"/>
</dbReference>
<evidence type="ECO:0000256" key="1">
    <source>
        <dbReference type="ARBA" id="ARBA00022574"/>
    </source>
</evidence>
<dbReference type="InterPro" id="IPR001680">
    <property type="entry name" value="WD40_rpt"/>
</dbReference>
<comment type="caution">
    <text evidence="6">The sequence shown here is derived from an EMBL/GenBank/DDBJ whole genome shotgun (WGS) entry which is preliminary data.</text>
</comment>
<dbReference type="Gene3D" id="2.130.10.10">
    <property type="entry name" value="YVTN repeat-like/Quinoprotein amine dehydrogenase"/>
    <property type="match status" value="1"/>
</dbReference>
<dbReference type="Pfam" id="PF00400">
    <property type="entry name" value="WD40"/>
    <property type="match status" value="1"/>
</dbReference>
<sequence length="664" mass="71181">MSAADLRVAIERPARVVGAHLQAGLVDLVLREVAALPPDSPGTLALVAHAMNITWRHRAARVLTIAGYERSGGIGGAVAATAEFVYEQFGAEDRETARVLLMRLVHIGDGTHDARRRLDRERLLATAPAAAARVLTALTDAGLLTTADTTVEIAHEALLRAWPRLRSWIDADRAGAVVHQALIEAAEVWERGGRQPGDLHTGTRLHAATDWLAGSNTRLDDRTARFLAASDKHAARQRDGSRRRTRRLLVLSAVLGVLLLLTTAAGYVAVVQWQRADALRAAEADARRSAANQVNARDALRDAVRLVDRASALNLALAAHRISPSPDTIGTLTALLRRHAPVDYTAPQPELELTAVGVSTGLGQVRAFGGDTVVVWPVGSHDPPARWTAPVPLADVALEADQPVAIGKDGTVWDTTRPSAAGPITRAVFPNKPDHPGVTADGRWLYTSSDAPDGPYPYRSVVQVWSLANRSAYLATYGGVFCFVPGNFPCRELPGVHNDRSRSLPAIPRPVLPVLSADGALAAISDGAEVTYSSLDDPAVPNTEALPHRGGVLEGVGPLRTMTMSADGTRLATSGVDGTVRVWDLTDPTPRLTTVIPDADLAGRDFRFSPDNRQLPQPAKGGVRVWYLDPGDVISQICTLSITTMGESTWKHYFPEEPYQRPCS</sequence>
<dbReference type="Pfam" id="PF20703">
    <property type="entry name" value="nSTAND1"/>
    <property type="match status" value="1"/>
</dbReference>
<dbReference type="PROSITE" id="PS50082">
    <property type="entry name" value="WD_REPEATS_2"/>
    <property type="match status" value="1"/>
</dbReference>
<feature type="repeat" description="WD" evidence="3">
    <location>
        <begin position="559"/>
        <end position="593"/>
    </location>
</feature>